<name>A0A0C3B541_SERVB</name>
<feature type="transmembrane region" description="Helical" evidence="2">
    <location>
        <begin position="128"/>
        <end position="152"/>
    </location>
</feature>
<accession>A0A0C3B541</accession>
<dbReference type="AlphaFoldDB" id="A0A0C3B541"/>
<dbReference type="EMBL" id="KN824281">
    <property type="protein sequence ID" value="KIM31940.1"/>
    <property type="molecule type" value="Genomic_DNA"/>
</dbReference>
<organism evidence="4 5">
    <name type="scientific">Serendipita vermifera MAFF 305830</name>
    <dbReference type="NCBI Taxonomy" id="933852"/>
    <lineage>
        <taxon>Eukaryota</taxon>
        <taxon>Fungi</taxon>
        <taxon>Dikarya</taxon>
        <taxon>Basidiomycota</taxon>
        <taxon>Agaricomycotina</taxon>
        <taxon>Agaricomycetes</taxon>
        <taxon>Sebacinales</taxon>
        <taxon>Serendipitaceae</taxon>
        <taxon>Serendipita</taxon>
    </lineage>
</organism>
<evidence type="ECO:0000313" key="5">
    <source>
        <dbReference type="Proteomes" id="UP000054097"/>
    </source>
</evidence>
<gene>
    <name evidence="4" type="ORF">M408DRAFT_241136</name>
</gene>
<reference evidence="4 5" key="1">
    <citation type="submission" date="2014-04" db="EMBL/GenBank/DDBJ databases">
        <authorList>
            <consortium name="DOE Joint Genome Institute"/>
            <person name="Kuo A."/>
            <person name="Zuccaro A."/>
            <person name="Kohler A."/>
            <person name="Nagy L.G."/>
            <person name="Floudas D."/>
            <person name="Copeland A."/>
            <person name="Barry K.W."/>
            <person name="Cichocki N."/>
            <person name="Veneault-Fourrey C."/>
            <person name="LaButti K."/>
            <person name="Lindquist E.A."/>
            <person name="Lipzen A."/>
            <person name="Lundell T."/>
            <person name="Morin E."/>
            <person name="Murat C."/>
            <person name="Sun H."/>
            <person name="Tunlid A."/>
            <person name="Henrissat B."/>
            <person name="Grigoriev I.V."/>
            <person name="Hibbett D.S."/>
            <person name="Martin F."/>
            <person name="Nordberg H.P."/>
            <person name="Cantor M.N."/>
            <person name="Hua S.X."/>
        </authorList>
    </citation>
    <scope>NUCLEOTIDE SEQUENCE [LARGE SCALE GENOMIC DNA]</scope>
    <source>
        <strain evidence="4 5">MAFF 305830</strain>
    </source>
</reference>
<feature type="compositionally biased region" description="Basic and acidic residues" evidence="1">
    <location>
        <begin position="299"/>
        <end position="309"/>
    </location>
</feature>
<feature type="transmembrane region" description="Helical" evidence="2">
    <location>
        <begin position="95"/>
        <end position="116"/>
    </location>
</feature>
<feature type="transmembrane region" description="Helical" evidence="2">
    <location>
        <begin position="65"/>
        <end position="83"/>
    </location>
</feature>
<feature type="transmembrane region" description="Helical" evidence="2">
    <location>
        <begin position="30"/>
        <end position="53"/>
    </location>
</feature>
<feature type="transmembrane region" description="Helical" evidence="2">
    <location>
        <begin position="219"/>
        <end position="240"/>
    </location>
</feature>
<evidence type="ECO:0000259" key="3">
    <source>
        <dbReference type="Pfam" id="PF20151"/>
    </source>
</evidence>
<keyword evidence="5" id="KW-1185">Reference proteome</keyword>
<dbReference type="Pfam" id="PF20151">
    <property type="entry name" value="DUF6533"/>
    <property type="match status" value="1"/>
</dbReference>
<dbReference type="Proteomes" id="UP000054097">
    <property type="component" value="Unassembled WGS sequence"/>
</dbReference>
<feature type="region of interest" description="Disordered" evidence="1">
    <location>
        <begin position="278"/>
        <end position="309"/>
    </location>
</feature>
<feature type="domain" description="DUF6533" evidence="3">
    <location>
        <begin position="31"/>
        <end position="72"/>
    </location>
</feature>
<feature type="compositionally biased region" description="Polar residues" evidence="1">
    <location>
        <begin position="280"/>
        <end position="292"/>
    </location>
</feature>
<keyword evidence="2" id="KW-0812">Transmembrane</keyword>
<evidence type="ECO:0000256" key="1">
    <source>
        <dbReference type="SAM" id="MobiDB-lite"/>
    </source>
</evidence>
<dbReference type="InterPro" id="IPR045340">
    <property type="entry name" value="DUF6533"/>
</dbReference>
<dbReference type="OrthoDB" id="2549021at2759"/>
<evidence type="ECO:0000256" key="2">
    <source>
        <dbReference type="SAM" id="Phobius"/>
    </source>
</evidence>
<keyword evidence="2" id="KW-1133">Transmembrane helix</keyword>
<dbReference type="STRING" id="933852.A0A0C3B541"/>
<evidence type="ECO:0000313" key="4">
    <source>
        <dbReference type="EMBL" id="KIM31940.1"/>
    </source>
</evidence>
<protein>
    <recommendedName>
        <fullName evidence="3">DUF6533 domain-containing protein</fullName>
    </recommendedName>
</protein>
<sequence length="309" mass="34130">MSSLKDSITLVSDDSELAFRFASGVDAQRVTAFLTIVLWDFVITTGDMVELFWNTGWNITKVMYVTNRLTAPFSIMVTLSLLAMPSPSKLLCSVLSWTGLIATVVLLILIGSAMIIRVYALWNRDKRVLIGMLALCLFHIVFYFVGLSQAYANGVLVPETPPFTGCVVIFGSKNLWTVLIPGIIFETTVVTLIIYKTWHFATQGNIHTPLYTMLFNDGLVYYLAIAASQLLVFVCLVVPSTLTIPVLRSYSTSAVAGVACNRILARLQRLLFSKDKGQSGFPTTDAWSSATQGFAHGGRRTDKEMDHMD</sequence>
<proteinExistence type="predicted"/>
<keyword evidence="2" id="KW-0472">Membrane</keyword>
<feature type="transmembrane region" description="Helical" evidence="2">
    <location>
        <begin position="178"/>
        <end position="198"/>
    </location>
</feature>
<dbReference type="HOGENOM" id="CLU_053377_1_0_1"/>
<reference evidence="5" key="2">
    <citation type="submission" date="2015-01" db="EMBL/GenBank/DDBJ databases">
        <title>Evolutionary Origins and Diversification of the Mycorrhizal Mutualists.</title>
        <authorList>
            <consortium name="DOE Joint Genome Institute"/>
            <consortium name="Mycorrhizal Genomics Consortium"/>
            <person name="Kohler A."/>
            <person name="Kuo A."/>
            <person name="Nagy L.G."/>
            <person name="Floudas D."/>
            <person name="Copeland A."/>
            <person name="Barry K.W."/>
            <person name="Cichocki N."/>
            <person name="Veneault-Fourrey C."/>
            <person name="LaButti K."/>
            <person name="Lindquist E.A."/>
            <person name="Lipzen A."/>
            <person name="Lundell T."/>
            <person name="Morin E."/>
            <person name="Murat C."/>
            <person name="Riley R."/>
            <person name="Ohm R."/>
            <person name="Sun H."/>
            <person name="Tunlid A."/>
            <person name="Henrissat B."/>
            <person name="Grigoriev I.V."/>
            <person name="Hibbett D.S."/>
            <person name="Martin F."/>
        </authorList>
    </citation>
    <scope>NUCLEOTIDE SEQUENCE [LARGE SCALE GENOMIC DNA]</scope>
    <source>
        <strain evidence="5">MAFF 305830</strain>
    </source>
</reference>